<feature type="non-terminal residue" evidence="2">
    <location>
        <position position="1"/>
    </location>
</feature>
<evidence type="ECO:0000313" key="2">
    <source>
        <dbReference type="EMBL" id="KAK7070010.1"/>
    </source>
</evidence>
<dbReference type="Gene3D" id="3.10.100.10">
    <property type="entry name" value="Mannose-Binding Protein A, subunit A"/>
    <property type="match status" value="1"/>
</dbReference>
<proteinExistence type="predicted"/>
<dbReference type="AlphaFoldDB" id="A0AAN8X0Y7"/>
<sequence>CSAVCQNTSGCWIFTWDTATLICSLPTSIQSEITTETASPTLQTYYISSMDGKAIIMSPSQGYWQQVKTDCENMQGSLYLPPDSAYALVLHHALGKGRFWTGMYREPSMNSIWYTMDEHVVSQRPDWQSGQPDDNSGNEYYTILRKGFLHDVDEYQDQIFGLCEI</sequence>
<accession>A0AAN8X0Y7</accession>
<evidence type="ECO:0000313" key="3">
    <source>
        <dbReference type="Proteomes" id="UP001381693"/>
    </source>
</evidence>
<feature type="domain" description="C-type lectin" evidence="1">
    <location>
        <begin position="63"/>
        <end position="139"/>
    </location>
</feature>
<keyword evidence="3" id="KW-1185">Reference proteome</keyword>
<dbReference type="SUPFAM" id="SSF56436">
    <property type="entry name" value="C-type lectin-like"/>
    <property type="match status" value="1"/>
</dbReference>
<dbReference type="Proteomes" id="UP001381693">
    <property type="component" value="Unassembled WGS sequence"/>
</dbReference>
<dbReference type="InterPro" id="IPR016186">
    <property type="entry name" value="C-type_lectin-like/link_sf"/>
</dbReference>
<dbReference type="Pfam" id="PF00059">
    <property type="entry name" value="Lectin_C"/>
    <property type="match status" value="1"/>
</dbReference>
<dbReference type="EMBL" id="JAXCGZ010015606">
    <property type="protein sequence ID" value="KAK7070010.1"/>
    <property type="molecule type" value="Genomic_DNA"/>
</dbReference>
<name>A0AAN8X0Y7_HALRR</name>
<dbReference type="InterPro" id="IPR001304">
    <property type="entry name" value="C-type_lectin-like"/>
</dbReference>
<dbReference type="InterPro" id="IPR016187">
    <property type="entry name" value="CTDL_fold"/>
</dbReference>
<reference evidence="2 3" key="1">
    <citation type="submission" date="2023-11" db="EMBL/GenBank/DDBJ databases">
        <title>Halocaridina rubra genome assembly.</title>
        <authorList>
            <person name="Smith C."/>
        </authorList>
    </citation>
    <scope>NUCLEOTIDE SEQUENCE [LARGE SCALE GENOMIC DNA]</scope>
    <source>
        <strain evidence="2">EP-1</strain>
        <tissue evidence="2">Whole</tissue>
    </source>
</reference>
<organism evidence="2 3">
    <name type="scientific">Halocaridina rubra</name>
    <name type="common">Hawaiian red shrimp</name>
    <dbReference type="NCBI Taxonomy" id="373956"/>
    <lineage>
        <taxon>Eukaryota</taxon>
        <taxon>Metazoa</taxon>
        <taxon>Ecdysozoa</taxon>
        <taxon>Arthropoda</taxon>
        <taxon>Crustacea</taxon>
        <taxon>Multicrustacea</taxon>
        <taxon>Malacostraca</taxon>
        <taxon>Eumalacostraca</taxon>
        <taxon>Eucarida</taxon>
        <taxon>Decapoda</taxon>
        <taxon>Pleocyemata</taxon>
        <taxon>Caridea</taxon>
        <taxon>Atyoidea</taxon>
        <taxon>Atyidae</taxon>
        <taxon>Halocaridina</taxon>
    </lineage>
</organism>
<gene>
    <name evidence="2" type="ORF">SK128_004120</name>
</gene>
<protein>
    <recommendedName>
        <fullName evidence="1">C-type lectin domain-containing protein</fullName>
    </recommendedName>
</protein>
<comment type="caution">
    <text evidence="2">The sequence shown here is derived from an EMBL/GenBank/DDBJ whole genome shotgun (WGS) entry which is preliminary data.</text>
</comment>
<evidence type="ECO:0000259" key="1">
    <source>
        <dbReference type="Pfam" id="PF00059"/>
    </source>
</evidence>